<dbReference type="AlphaFoldDB" id="A0AAU2VKY3"/>
<keyword evidence="1" id="KW-0472">Membrane</keyword>
<name>A0AAU2VKY3_9ACTN</name>
<dbReference type="EMBL" id="CP108313">
    <property type="protein sequence ID" value="WTW67982.1"/>
    <property type="molecule type" value="Genomic_DNA"/>
</dbReference>
<keyword evidence="1" id="KW-0812">Transmembrane</keyword>
<reference evidence="2" key="1">
    <citation type="submission" date="2022-10" db="EMBL/GenBank/DDBJ databases">
        <title>The complete genomes of actinobacterial strains from the NBC collection.</title>
        <authorList>
            <person name="Joergensen T.S."/>
            <person name="Alvarez Arevalo M."/>
            <person name="Sterndorff E.B."/>
            <person name="Faurdal D."/>
            <person name="Vuksanovic O."/>
            <person name="Mourched A.-S."/>
            <person name="Charusanti P."/>
            <person name="Shaw S."/>
            <person name="Blin K."/>
            <person name="Weber T."/>
        </authorList>
    </citation>
    <scope>NUCLEOTIDE SEQUENCE</scope>
    <source>
        <strain evidence="2">NBC_00008</strain>
    </source>
</reference>
<sequence>MTALVRYQAALLFRSQRWLAPVLLYLAFLGIGIRPGQPVLDSLGYAAAGLLPVTAWLVRICVGQEPTAARTVVAAAAGGQPRAHLASLLAALGCAGLLGTAATAAVLLISDPADARHTVRVPLPSAGLAGLLAACCCVLLGAAVGALCTRPLLHRRGWSLAVTVLAALLALVTGGSPAKYAVTGLVTGSLTGTVQVPVLPFAGAAAVAAAAFALACKLTSVRG</sequence>
<feature type="transmembrane region" description="Helical" evidence="1">
    <location>
        <begin position="198"/>
        <end position="216"/>
    </location>
</feature>
<accession>A0AAU2VKY3</accession>
<feature type="transmembrane region" description="Helical" evidence="1">
    <location>
        <begin position="83"/>
        <end position="109"/>
    </location>
</feature>
<evidence type="ECO:0000256" key="1">
    <source>
        <dbReference type="SAM" id="Phobius"/>
    </source>
</evidence>
<feature type="transmembrane region" description="Helical" evidence="1">
    <location>
        <begin position="129"/>
        <end position="148"/>
    </location>
</feature>
<evidence type="ECO:0000313" key="2">
    <source>
        <dbReference type="EMBL" id="WTW67982.1"/>
    </source>
</evidence>
<feature type="transmembrane region" description="Helical" evidence="1">
    <location>
        <begin position="160"/>
        <end position="178"/>
    </location>
</feature>
<organism evidence="2">
    <name type="scientific">Streptomyces sp. NBC_00008</name>
    <dbReference type="NCBI Taxonomy" id="2903610"/>
    <lineage>
        <taxon>Bacteria</taxon>
        <taxon>Bacillati</taxon>
        <taxon>Actinomycetota</taxon>
        <taxon>Actinomycetes</taxon>
        <taxon>Kitasatosporales</taxon>
        <taxon>Streptomycetaceae</taxon>
        <taxon>Streptomyces</taxon>
    </lineage>
</organism>
<keyword evidence="1" id="KW-1133">Transmembrane helix</keyword>
<feature type="transmembrane region" description="Helical" evidence="1">
    <location>
        <begin position="42"/>
        <end position="62"/>
    </location>
</feature>
<gene>
    <name evidence="2" type="ORF">OG398_06725</name>
</gene>
<proteinExistence type="predicted"/>
<protein>
    <submittedName>
        <fullName evidence="2">ABC transporter</fullName>
    </submittedName>
</protein>
<feature type="transmembrane region" description="Helical" evidence="1">
    <location>
        <begin position="18"/>
        <end position="36"/>
    </location>
</feature>